<protein>
    <submittedName>
        <fullName evidence="1">Uncharacterized protein</fullName>
    </submittedName>
</protein>
<reference evidence="1" key="1">
    <citation type="submission" date="2021-03" db="EMBL/GenBank/DDBJ databases">
        <title>Genomic Encyclopedia of Type Strains, Phase IV (KMG-IV): sequencing the most valuable type-strain genomes for metagenomic binning, comparative biology and taxonomic classification.</title>
        <authorList>
            <person name="Goeker M."/>
        </authorList>
    </citation>
    <scope>NUCLEOTIDE SEQUENCE</scope>
    <source>
        <strain evidence="1">DSM 107338</strain>
    </source>
</reference>
<evidence type="ECO:0000313" key="1">
    <source>
        <dbReference type="EMBL" id="MBP2079762.1"/>
    </source>
</evidence>
<gene>
    <name evidence="1" type="ORF">J2Z64_004061</name>
</gene>
<dbReference type="RefSeq" id="WP_149475387.1">
    <property type="nucleotide sequence ID" value="NZ_JAGGMB010000020.1"/>
</dbReference>
<sequence length="141" mass="16373">MEICKILSRLDFSTSGSFFNDKNEGEIKSVLVDYYENNKALKQIAKESNKKINPSQLRKEFPKILSKNICKHDLEKMYIELPIKQDMNNFSIKEETSKCLKCGHTSQKNCKCDNCLEEAEEKVDITICSLSDRIFLMIQCF</sequence>
<proteinExistence type="predicted"/>
<name>A0A9X0YWF8_9BACI</name>
<dbReference type="AlphaFoldDB" id="A0A9X0YWF8"/>
<accession>A0A9X0YWF8</accession>
<dbReference type="EMBL" id="JAGGMB010000020">
    <property type="protein sequence ID" value="MBP2079762.1"/>
    <property type="molecule type" value="Genomic_DNA"/>
</dbReference>
<dbReference type="OrthoDB" id="1495383at2"/>
<evidence type="ECO:0000313" key="2">
    <source>
        <dbReference type="Proteomes" id="UP001138793"/>
    </source>
</evidence>
<keyword evidence="2" id="KW-1185">Reference proteome</keyword>
<comment type="caution">
    <text evidence="1">The sequence shown here is derived from an EMBL/GenBank/DDBJ whole genome shotgun (WGS) entry which is preliminary data.</text>
</comment>
<dbReference type="Proteomes" id="UP001138793">
    <property type="component" value="Unassembled WGS sequence"/>
</dbReference>
<organism evidence="1 2">
    <name type="scientific">Oceanobacillus polygoni</name>
    <dbReference type="NCBI Taxonomy" id="1235259"/>
    <lineage>
        <taxon>Bacteria</taxon>
        <taxon>Bacillati</taxon>
        <taxon>Bacillota</taxon>
        <taxon>Bacilli</taxon>
        <taxon>Bacillales</taxon>
        <taxon>Bacillaceae</taxon>
        <taxon>Oceanobacillus</taxon>
    </lineage>
</organism>